<dbReference type="STRING" id="157783.LK03_12710"/>
<reference evidence="3 4" key="1">
    <citation type="submission" date="2014-09" db="EMBL/GenBank/DDBJ databases">
        <authorList>
            <person name="Chan K.-G."/>
        </authorList>
    </citation>
    <scope>NUCLEOTIDE SEQUENCE [LARGE SCALE GENOMIC DNA]</scope>
    <source>
        <strain evidence="3 4">ND07</strain>
    </source>
</reference>
<dbReference type="RefSeq" id="WP_038412718.1">
    <property type="nucleotide sequence ID" value="NZ_CP009455.1"/>
</dbReference>
<dbReference type="GO" id="GO:0016757">
    <property type="term" value="F:glycosyltransferase activity"/>
    <property type="evidence" value="ECO:0007669"/>
    <property type="project" value="UniProtKB-KW"/>
</dbReference>
<dbReference type="EMBL" id="CP009455">
    <property type="protein sequence ID" value="AIR90102.1"/>
    <property type="molecule type" value="Genomic_DNA"/>
</dbReference>
<feature type="domain" description="GT44" evidence="1">
    <location>
        <begin position="723"/>
        <end position="747"/>
    </location>
</feature>
<keyword evidence="3" id="KW-0328">Glycosyltransferase</keyword>
<keyword evidence="4" id="KW-1185">Reference proteome</keyword>
<sequence length="917" mass="102408">MNANRINTAGIQYVRDHLANLPRPDRAASQAMGVWLAQHGVHLPPEQVEVVTVHLHPHQPGHYQAQIVQRMSLTQAVLSNWQGESSNDIFAALIERPWAGEWPSGSTIEQVEQLPPQPSTDNSAWYQVFNGLFRRTEPPRYDDSTRLDVPAETLQSYLQQLDFHQRFLEMHERYWNEHLAEHRLSCKLSLVAACNKQVGEGSLSEAARRIVWRAAGLMPRKRGLRLSTLNIYGYAATDLLYLNESASDLTVLYLPGNSSPLLEFASEAQMKDWVGVQCRDPARRERLKQHFRLADRPQGVDFSGLDTALEGLGAYPERHQLPPEHGPFNDDGTWPPRTYVNYRPGKYNPRLRGDLFQALAERQRQRGLDDAQWLITSQAEINERKWRDYLNTTLNLALPLSFVVPGLAPVLALGGIVQLGIGLDEAINGKTLQRQLEGVSDISYGLFNAVPLVGSALNKAESVFQTWQDGFVLPRDINGQWGYPLSPLSPPHLPPIDVAPYFNLPARIEPLPGADPEVAQSVFRHATFNSNADSLTGYYEHHPGVIKELELVYDLDADRFIDMSQLNDVQPTLYEPTPGDYTVRPAQTPGSASDASRRASLLALGVDLPMPLPLPAALPADAQAIPKQILSLWVGDKHLPDAVLDTLAKNAERLQESTYAYRLFLSEANAESYAHNLAQLSAKAPGIEVLPLEQQAFFTQFQQGENYAHYQAALDGNGGVARNYAAASDVLRYPMLHSEGGLYMDVDDQLLSVRQSTGEGSEAAAIDDVELRTTPDGLLLHPPVQNQRLRMHCQYNTSMIGSHPGNPTLRAISEEMHSRYQATPDAYHVRPDPLDDPQGYHRFAAQQSRLAGPALLNDVIDQLRPELRVLRQLFKLYLMPVINTNTHIDSGFVAFRNTHLPLVHIAEIGHLNSWSFN</sequence>
<keyword evidence="3" id="KW-0808">Transferase</keyword>
<dbReference type="eggNOG" id="COG3774">
    <property type="taxonomic scope" value="Bacteria"/>
</dbReference>
<gene>
    <name evidence="3" type="ORF">LK03_12710</name>
</gene>
<dbReference type="Proteomes" id="UP000029493">
    <property type="component" value="Chromosome"/>
</dbReference>
<evidence type="ECO:0000313" key="3">
    <source>
        <dbReference type="EMBL" id="AIR90102.1"/>
    </source>
</evidence>
<accession>A0A089WU89</accession>
<dbReference type="InterPro" id="IPR024770">
    <property type="entry name" value="TcdA/TcdB_cat"/>
</dbReference>
<dbReference type="InterPro" id="IPR046673">
    <property type="entry name" value="ToxA_N"/>
</dbReference>
<dbReference type="KEGG" id="psw:LK03_12710"/>
<name>A0A089WU89_9PSED</name>
<dbReference type="InterPro" id="IPR029044">
    <property type="entry name" value="Nucleotide-diphossugar_trans"/>
</dbReference>
<feature type="domain" description="Dermonecrotic toxin N-terminal" evidence="2">
    <location>
        <begin position="18"/>
        <end position="293"/>
    </location>
</feature>
<dbReference type="AlphaFoldDB" id="A0A089WU89"/>
<evidence type="ECO:0000313" key="4">
    <source>
        <dbReference type="Proteomes" id="UP000029493"/>
    </source>
</evidence>
<proteinExistence type="predicted"/>
<evidence type="ECO:0000259" key="2">
    <source>
        <dbReference type="Pfam" id="PF20178"/>
    </source>
</evidence>
<dbReference type="Pfam" id="PF20178">
    <property type="entry name" value="ToxA_N"/>
    <property type="match status" value="1"/>
</dbReference>
<protein>
    <submittedName>
        <fullName evidence="3">Mannosyltransferase</fullName>
    </submittedName>
</protein>
<evidence type="ECO:0000259" key="1">
    <source>
        <dbReference type="Pfam" id="PF12919"/>
    </source>
</evidence>
<dbReference type="OrthoDB" id="7022734at2"/>
<dbReference type="Pfam" id="PF12919">
    <property type="entry name" value="TcdA_TcdB"/>
    <property type="match status" value="1"/>
</dbReference>
<dbReference type="Gene3D" id="3.90.550.20">
    <property type="match status" value="1"/>
</dbReference>
<organism evidence="3 4">
    <name type="scientific">Pseudomonas cremoricolorata</name>
    <dbReference type="NCBI Taxonomy" id="157783"/>
    <lineage>
        <taxon>Bacteria</taxon>
        <taxon>Pseudomonadati</taxon>
        <taxon>Pseudomonadota</taxon>
        <taxon>Gammaproteobacteria</taxon>
        <taxon>Pseudomonadales</taxon>
        <taxon>Pseudomonadaceae</taxon>
        <taxon>Pseudomonas</taxon>
    </lineage>
</organism>
<dbReference type="SUPFAM" id="SSF53448">
    <property type="entry name" value="Nucleotide-diphospho-sugar transferases"/>
    <property type="match status" value="1"/>
</dbReference>